<protein>
    <submittedName>
        <fullName evidence="10">Uncharacterized protein</fullName>
    </submittedName>
</protein>
<feature type="region of interest" description="Disordered" evidence="9">
    <location>
        <begin position="85"/>
        <end position="119"/>
    </location>
</feature>
<evidence type="ECO:0000256" key="1">
    <source>
        <dbReference type="ARBA" id="ARBA00004123"/>
    </source>
</evidence>
<feature type="region of interest" description="Disordered" evidence="9">
    <location>
        <begin position="1"/>
        <end position="61"/>
    </location>
</feature>
<organism evidence="10 11">
    <name type="scientific">Cephalotrichum gorgonifer</name>
    <dbReference type="NCBI Taxonomy" id="2041049"/>
    <lineage>
        <taxon>Eukaryota</taxon>
        <taxon>Fungi</taxon>
        <taxon>Dikarya</taxon>
        <taxon>Ascomycota</taxon>
        <taxon>Pezizomycotina</taxon>
        <taxon>Sordariomycetes</taxon>
        <taxon>Hypocreomycetidae</taxon>
        <taxon>Microascales</taxon>
        <taxon>Microascaceae</taxon>
        <taxon>Cephalotrichum</taxon>
    </lineage>
</organism>
<dbReference type="GO" id="GO:0000082">
    <property type="term" value="P:G1/S transition of mitotic cell cycle"/>
    <property type="evidence" value="ECO:0007669"/>
    <property type="project" value="InterPro"/>
</dbReference>
<dbReference type="PANTHER" id="PTHR28246:SF1">
    <property type="entry name" value="G1-SPECIFIC TRANSCRIPTIONAL REPRESSOR WHI5-RELATED"/>
    <property type="match status" value="1"/>
</dbReference>
<proteinExistence type="inferred from homology"/>
<accession>A0AAE8MY34</accession>
<dbReference type="Proteomes" id="UP001187682">
    <property type="component" value="Unassembled WGS sequence"/>
</dbReference>
<gene>
    <name evidence="10" type="ORF">DNG_04195</name>
</gene>
<feature type="compositionally biased region" description="Low complexity" evidence="9">
    <location>
        <begin position="251"/>
        <end position="270"/>
    </location>
</feature>
<keyword evidence="7" id="KW-0804">Transcription</keyword>
<comment type="caution">
    <text evidence="10">The sequence shown here is derived from an EMBL/GenBank/DDBJ whole genome shotgun (WGS) entry which is preliminary data.</text>
</comment>
<evidence type="ECO:0000256" key="5">
    <source>
        <dbReference type="ARBA" id="ARBA00022491"/>
    </source>
</evidence>
<dbReference type="InterPro" id="IPR013734">
    <property type="entry name" value="TF_Nrm1/Whi5"/>
</dbReference>
<dbReference type="InterPro" id="IPR039198">
    <property type="entry name" value="Srl3/Whi5"/>
</dbReference>
<feature type="compositionally biased region" description="Low complexity" evidence="9">
    <location>
        <begin position="314"/>
        <end position="332"/>
    </location>
</feature>
<evidence type="ECO:0000256" key="3">
    <source>
        <dbReference type="ARBA" id="ARBA00006922"/>
    </source>
</evidence>
<dbReference type="Pfam" id="PF08528">
    <property type="entry name" value="Whi5"/>
    <property type="match status" value="1"/>
</dbReference>
<evidence type="ECO:0000256" key="4">
    <source>
        <dbReference type="ARBA" id="ARBA00022490"/>
    </source>
</evidence>
<evidence type="ECO:0000313" key="11">
    <source>
        <dbReference type="Proteomes" id="UP001187682"/>
    </source>
</evidence>
<keyword evidence="8" id="KW-0539">Nucleus</keyword>
<feature type="region of interest" description="Disordered" evidence="9">
    <location>
        <begin position="304"/>
        <end position="388"/>
    </location>
</feature>
<keyword evidence="11" id="KW-1185">Reference proteome</keyword>
<dbReference type="AlphaFoldDB" id="A0AAE8MY34"/>
<feature type="compositionally biased region" description="Polar residues" evidence="9">
    <location>
        <begin position="182"/>
        <end position="220"/>
    </location>
</feature>
<comment type="subcellular location">
    <subcellularLocation>
        <location evidence="2">Cytoplasm</location>
    </subcellularLocation>
    <subcellularLocation>
        <location evidence="1">Nucleus</location>
    </subcellularLocation>
</comment>
<evidence type="ECO:0000256" key="6">
    <source>
        <dbReference type="ARBA" id="ARBA00023015"/>
    </source>
</evidence>
<keyword evidence="5" id="KW-0678">Repressor</keyword>
<evidence type="ECO:0000256" key="2">
    <source>
        <dbReference type="ARBA" id="ARBA00004496"/>
    </source>
</evidence>
<feature type="compositionally biased region" description="Polar residues" evidence="9">
    <location>
        <begin position="102"/>
        <end position="114"/>
    </location>
</feature>
<sequence length="444" mass="47198">MPHAKIPPTQLMQETHSYPPSPTGGFPSQSSDGGMSVGNDVPAGTTTTTRTSSQCSSQESQLLHLSTIASMQEKLDDGDAAGLSRKRMADGQMKDVPRAHSRSTSTVSMASTSGGRMGEVLTSELKTRLSYAMVKVNHGWQGHSIDEVESLASQAASPTSSSSTIPRRLSASPALSQGLLKSATNHNGTPPASHWQLQSPYDPTWTDSSRGSPTQGNGTKPRNALAPPAPIQPGQPLPRSYDGRPSKPGYTPTLLSHSHTHVSSPHTPTVYTYSNSQPTPRGDPIIFSPHQNVRDQDAIEALISMSSPGGNGLSRHTFSPSSPHHSHNLPPTSSAPPRTGGRHALPTGQPRKSLPSGRPAKVDTDSVPGSPLDEQQRTPRRRMNGNIAPLRSSLSMPAALGSSLGRRLRDEEIERMLDRAAEEESEDDGEILIPRRLGGVVGTL</sequence>
<dbReference type="EMBL" id="ONZQ02000005">
    <property type="protein sequence ID" value="SPO01522.1"/>
    <property type="molecule type" value="Genomic_DNA"/>
</dbReference>
<dbReference type="GO" id="GO:0003712">
    <property type="term" value="F:transcription coregulator activity"/>
    <property type="evidence" value="ECO:0007669"/>
    <property type="project" value="TreeGrafter"/>
</dbReference>
<feature type="region of interest" description="Disordered" evidence="9">
    <location>
        <begin position="180"/>
        <end position="289"/>
    </location>
</feature>
<keyword evidence="6" id="KW-0805">Transcription regulation</keyword>
<evidence type="ECO:0000256" key="8">
    <source>
        <dbReference type="ARBA" id="ARBA00023242"/>
    </source>
</evidence>
<dbReference type="GO" id="GO:0033309">
    <property type="term" value="C:SBF transcription complex"/>
    <property type="evidence" value="ECO:0007669"/>
    <property type="project" value="TreeGrafter"/>
</dbReference>
<feature type="compositionally biased region" description="Basic and acidic residues" evidence="9">
    <location>
        <begin position="87"/>
        <end position="98"/>
    </location>
</feature>
<evidence type="ECO:0000313" key="10">
    <source>
        <dbReference type="EMBL" id="SPO01522.1"/>
    </source>
</evidence>
<reference evidence="10" key="1">
    <citation type="submission" date="2018-03" db="EMBL/GenBank/DDBJ databases">
        <authorList>
            <person name="Guldener U."/>
        </authorList>
    </citation>
    <scope>NUCLEOTIDE SEQUENCE</scope>
</reference>
<keyword evidence="4" id="KW-0963">Cytoplasm</keyword>
<feature type="compositionally biased region" description="Pro residues" evidence="9">
    <location>
        <begin position="227"/>
        <end position="236"/>
    </location>
</feature>
<dbReference type="GO" id="GO:0005737">
    <property type="term" value="C:cytoplasm"/>
    <property type="evidence" value="ECO:0007669"/>
    <property type="project" value="UniProtKB-SubCell"/>
</dbReference>
<comment type="similarity">
    <text evidence="3">Belongs to the WHI5/NRM1 family.</text>
</comment>
<evidence type="ECO:0000256" key="9">
    <source>
        <dbReference type="SAM" id="MobiDB-lite"/>
    </source>
</evidence>
<feature type="compositionally biased region" description="Low complexity" evidence="9">
    <location>
        <begin position="45"/>
        <end position="61"/>
    </location>
</feature>
<evidence type="ECO:0000256" key="7">
    <source>
        <dbReference type="ARBA" id="ARBA00023163"/>
    </source>
</evidence>
<dbReference type="PANTHER" id="PTHR28246">
    <property type="entry name" value="G1-SPECIFIC TRANSCRIPTIONAL REPRESSOR WHI5-RELATED"/>
    <property type="match status" value="1"/>
</dbReference>
<name>A0AAE8MY34_9PEZI</name>